<accession>A0A2H0TYE4</accession>
<evidence type="ECO:0000313" key="4">
    <source>
        <dbReference type="Proteomes" id="UP000230852"/>
    </source>
</evidence>
<dbReference type="Proteomes" id="UP000230852">
    <property type="component" value="Unassembled WGS sequence"/>
</dbReference>
<dbReference type="Pfam" id="PF00912">
    <property type="entry name" value="Transgly"/>
    <property type="match status" value="1"/>
</dbReference>
<dbReference type="GO" id="GO:0009252">
    <property type="term" value="P:peptidoglycan biosynthetic process"/>
    <property type="evidence" value="ECO:0007669"/>
    <property type="project" value="TreeGrafter"/>
</dbReference>
<evidence type="ECO:0000313" key="3">
    <source>
        <dbReference type="EMBL" id="PIR78240.1"/>
    </source>
</evidence>
<feature type="non-terminal residue" evidence="3">
    <location>
        <position position="103"/>
    </location>
</feature>
<sequence length="103" mass="11605">MFLTILTAWISKDLPDPDKLTDRQVAQSTKIYDRTGDHLLYEIFGDEKRTLIELDQVPKNLINGLIATEDTSFYQHNGIRPLSILRSIVVGIFTKQKIGSGAS</sequence>
<dbReference type="SUPFAM" id="SSF53955">
    <property type="entry name" value="Lysozyme-like"/>
    <property type="match status" value="1"/>
</dbReference>
<name>A0A2H0TYE4_9BACT</name>
<dbReference type="InterPro" id="IPR001264">
    <property type="entry name" value="Glyco_trans_51"/>
</dbReference>
<dbReference type="GO" id="GO:0030288">
    <property type="term" value="C:outer membrane-bounded periplasmic space"/>
    <property type="evidence" value="ECO:0007669"/>
    <property type="project" value="TreeGrafter"/>
</dbReference>
<dbReference type="InterPro" id="IPR023346">
    <property type="entry name" value="Lysozyme-like_dom_sf"/>
</dbReference>
<dbReference type="AlphaFoldDB" id="A0A2H0TYE4"/>
<protein>
    <recommendedName>
        <fullName evidence="2">Glycosyl transferase family 51 domain-containing protein</fullName>
    </recommendedName>
</protein>
<evidence type="ECO:0000259" key="2">
    <source>
        <dbReference type="Pfam" id="PF00912"/>
    </source>
</evidence>
<dbReference type="InterPro" id="IPR050396">
    <property type="entry name" value="Glycosyltr_51/Transpeptidase"/>
</dbReference>
<gene>
    <name evidence="3" type="ORF">COU28_02725</name>
</gene>
<reference evidence="4" key="1">
    <citation type="submission" date="2017-09" db="EMBL/GenBank/DDBJ databases">
        <title>Depth-based differentiation of microbial function through sediment-hosted aquifers and enrichment of novel symbionts in the deep terrestrial subsurface.</title>
        <authorList>
            <person name="Probst A.J."/>
            <person name="Ladd B."/>
            <person name="Jarett J.K."/>
            <person name="Geller-Mcgrath D.E."/>
            <person name="Sieber C.M.K."/>
            <person name="Emerson J.B."/>
            <person name="Anantharaman K."/>
            <person name="Thomas B.C."/>
            <person name="Malmstrom R."/>
            <person name="Stieglmeier M."/>
            <person name="Klingl A."/>
            <person name="Woyke T."/>
            <person name="Ryan C.M."/>
            <person name="Banfield J.F."/>
        </authorList>
    </citation>
    <scope>NUCLEOTIDE SEQUENCE [LARGE SCALE GENOMIC DNA]</scope>
</reference>
<keyword evidence="1" id="KW-0808">Transferase</keyword>
<evidence type="ECO:0000256" key="1">
    <source>
        <dbReference type="ARBA" id="ARBA00022679"/>
    </source>
</evidence>
<dbReference type="PANTHER" id="PTHR32282">
    <property type="entry name" value="BINDING PROTEIN TRANSPEPTIDASE, PUTATIVE-RELATED"/>
    <property type="match status" value="1"/>
</dbReference>
<organism evidence="3 4">
    <name type="scientific">Candidatus Magasanikbacteria bacterium CG10_big_fil_rev_8_21_14_0_10_36_16</name>
    <dbReference type="NCBI Taxonomy" id="1974645"/>
    <lineage>
        <taxon>Bacteria</taxon>
        <taxon>Candidatus Magasanikiibacteriota</taxon>
    </lineage>
</organism>
<dbReference type="EMBL" id="PFBU01000054">
    <property type="protein sequence ID" value="PIR78240.1"/>
    <property type="molecule type" value="Genomic_DNA"/>
</dbReference>
<dbReference type="Gene3D" id="1.10.3810.10">
    <property type="entry name" value="Biosynthetic peptidoglycan transglycosylase-like"/>
    <property type="match status" value="1"/>
</dbReference>
<proteinExistence type="predicted"/>
<dbReference type="InterPro" id="IPR036950">
    <property type="entry name" value="PBP_transglycosylase"/>
</dbReference>
<dbReference type="GO" id="GO:0008955">
    <property type="term" value="F:peptidoglycan glycosyltransferase activity"/>
    <property type="evidence" value="ECO:0007669"/>
    <property type="project" value="TreeGrafter"/>
</dbReference>
<comment type="caution">
    <text evidence="3">The sequence shown here is derived from an EMBL/GenBank/DDBJ whole genome shotgun (WGS) entry which is preliminary data.</text>
</comment>
<feature type="domain" description="Glycosyl transferase family 51" evidence="2">
    <location>
        <begin position="40"/>
        <end position="103"/>
    </location>
</feature>
<dbReference type="PANTHER" id="PTHR32282:SF33">
    <property type="entry name" value="PEPTIDOGLYCAN GLYCOSYLTRANSFERASE"/>
    <property type="match status" value="1"/>
</dbReference>